<evidence type="ECO:0000259" key="9">
    <source>
        <dbReference type="Pfam" id="PF01288"/>
    </source>
</evidence>
<keyword evidence="7" id="KW-0067">ATP-binding</keyword>
<keyword evidence="5" id="KW-0547">Nucleotide-binding</keyword>
<dbReference type="NCBIfam" id="TIGR01498">
    <property type="entry name" value="folK"/>
    <property type="match status" value="1"/>
</dbReference>
<evidence type="ECO:0000256" key="3">
    <source>
        <dbReference type="ARBA" id="ARBA00013253"/>
    </source>
</evidence>
<evidence type="ECO:0000313" key="11">
    <source>
        <dbReference type="Proteomes" id="UP000589036"/>
    </source>
</evidence>
<dbReference type="UniPathway" id="UPA00077">
    <property type="reaction ID" value="UER00155"/>
</dbReference>
<dbReference type="AlphaFoldDB" id="A0A852U5E3"/>
<dbReference type="CDD" id="cd00483">
    <property type="entry name" value="HPPK"/>
    <property type="match status" value="1"/>
</dbReference>
<dbReference type="RefSeq" id="WP_179646161.1">
    <property type="nucleotide sequence ID" value="NZ_BAAAYY010000045.1"/>
</dbReference>
<accession>A0A852U5E3</accession>
<dbReference type="GO" id="GO:0003848">
    <property type="term" value="F:2-amino-4-hydroxy-6-hydroxymethyldihydropteridine diphosphokinase activity"/>
    <property type="evidence" value="ECO:0007669"/>
    <property type="project" value="UniProtKB-EC"/>
</dbReference>
<dbReference type="InterPro" id="IPR000550">
    <property type="entry name" value="Hppk"/>
</dbReference>
<keyword evidence="4 10" id="KW-0808">Transferase</keyword>
<gene>
    <name evidence="10" type="ORF">HDA32_005842</name>
</gene>
<dbReference type="Proteomes" id="UP000589036">
    <property type="component" value="Unassembled WGS sequence"/>
</dbReference>
<feature type="domain" description="7,8-dihydro-6-hydroxymethylpterin-pyrophosphokinase" evidence="9">
    <location>
        <begin position="11"/>
        <end position="139"/>
    </location>
</feature>
<dbReference type="Pfam" id="PF01288">
    <property type="entry name" value="HPPK"/>
    <property type="match status" value="1"/>
</dbReference>
<evidence type="ECO:0000256" key="7">
    <source>
        <dbReference type="ARBA" id="ARBA00022840"/>
    </source>
</evidence>
<protein>
    <recommendedName>
        <fullName evidence="3">2-amino-4-hydroxy-6-hydroxymethyldihydropteridine diphosphokinase</fullName>
        <ecNumber evidence="3">2.7.6.3</ecNumber>
    </recommendedName>
</protein>
<evidence type="ECO:0000256" key="8">
    <source>
        <dbReference type="ARBA" id="ARBA00022909"/>
    </source>
</evidence>
<dbReference type="EC" id="2.7.6.3" evidence="3"/>
<keyword evidence="6 10" id="KW-0418">Kinase</keyword>
<dbReference type="InterPro" id="IPR035907">
    <property type="entry name" value="Hppk_sf"/>
</dbReference>
<comment type="pathway">
    <text evidence="2">Cofactor biosynthesis; tetrahydrofolate biosynthesis; 2-amino-4-hydroxy-6-hydroxymethyl-7,8-dihydropteridine diphosphate from 7,8-dihydroneopterin triphosphate: step 4/4.</text>
</comment>
<evidence type="ECO:0000313" key="10">
    <source>
        <dbReference type="EMBL" id="NYE50722.1"/>
    </source>
</evidence>
<dbReference type="SUPFAM" id="SSF55083">
    <property type="entry name" value="6-hydroxymethyl-7,8-dihydropterin pyrophosphokinase, HPPK"/>
    <property type="match status" value="1"/>
</dbReference>
<dbReference type="PANTHER" id="PTHR43071:SF2">
    <property type="entry name" value="2-AMINO-4-HYDROXY-6-HYDROXYMETHYLDIHYDROPTERIDINE PYROPHOSPHOKINASE"/>
    <property type="match status" value="1"/>
</dbReference>
<dbReference type="GO" id="GO:0046656">
    <property type="term" value="P:folic acid biosynthetic process"/>
    <property type="evidence" value="ECO:0007669"/>
    <property type="project" value="UniProtKB-KW"/>
</dbReference>
<evidence type="ECO:0000256" key="6">
    <source>
        <dbReference type="ARBA" id="ARBA00022777"/>
    </source>
</evidence>
<evidence type="ECO:0000256" key="2">
    <source>
        <dbReference type="ARBA" id="ARBA00005051"/>
    </source>
</evidence>
<evidence type="ECO:0000256" key="5">
    <source>
        <dbReference type="ARBA" id="ARBA00022741"/>
    </source>
</evidence>
<reference evidence="10 11" key="1">
    <citation type="submission" date="2020-07" db="EMBL/GenBank/DDBJ databases">
        <title>Sequencing the genomes of 1000 actinobacteria strains.</title>
        <authorList>
            <person name="Klenk H.-P."/>
        </authorList>
    </citation>
    <scope>NUCLEOTIDE SEQUENCE [LARGE SCALE GENOMIC DNA]</scope>
    <source>
        <strain evidence="10 11">CXB654</strain>
    </source>
</reference>
<sequence>MRTTPTDPVLVGIGSNISPDRHIGAALSALDDMGLLRAASTVYRSPAIGLADDAADFLNLVVRLEWEGDLRGLKARLGRIETRLGRPAAASPTWVSRTIDLDVLVAGDLVGAYAERSSPVPHPDIERFAHVAVPLAELAGDRTHPVSGRSYAEIAASLDSSGLRPVGTAWTYRVGA</sequence>
<proteinExistence type="predicted"/>
<dbReference type="PANTHER" id="PTHR43071">
    <property type="entry name" value="2-AMINO-4-HYDROXY-6-HYDROXYMETHYLDIHYDROPTERIDINE PYROPHOSPHOKINASE"/>
    <property type="match status" value="1"/>
</dbReference>
<dbReference type="GO" id="GO:0046654">
    <property type="term" value="P:tetrahydrofolate biosynthetic process"/>
    <property type="evidence" value="ECO:0007669"/>
    <property type="project" value="UniProtKB-UniPathway"/>
</dbReference>
<comment type="caution">
    <text evidence="10">The sequence shown here is derived from an EMBL/GenBank/DDBJ whole genome shotgun (WGS) entry which is preliminary data.</text>
</comment>
<evidence type="ECO:0000256" key="4">
    <source>
        <dbReference type="ARBA" id="ARBA00022679"/>
    </source>
</evidence>
<dbReference type="EMBL" id="JACCCC010000001">
    <property type="protein sequence ID" value="NYE50722.1"/>
    <property type="molecule type" value="Genomic_DNA"/>
</dbReference>
<comment type="catalytic activity">
    <reaction evidence="1">
        <text>6-hydroxymethyl-7,8-dihydropterin + ATP = (7,8-dihydropterin-6-yl)methyl diphosphate + AMP + H(+)</text>
        <dbReference type="Rhea" id="RHEA:11412"/>
        <dbReference type="ChEBI" id="CHEBI:15378"/>
        <dbReference type="ChEBI" id="CHEBI:30616"/>
        <dbReference type="ChEBI" id="CHEBI:44841"/>
        <dbReference type="ChEBI" id="CHEBI:72950"/>
        <dbReference type="ChEBI" id="CHEBI:456215"/>
        <dbReference type="EC" id="2.7.6.3"/>
    </reaction>
</comment>
<dbReference type="Gene3D" id="3.30.70.560">
    <property type="entry name" value="7,8-Dihydro-6-hydroxymethylpterin-pyrophosphokinase HPPK"/>
    <property type="match status" value="1"/>
</dbReference>
<evidence type="ECO:0000256" key="1">
    <source>
        <dbReference type="ARBA" id="ARBA00000198"/>
    </source>
</evidence>
<keyword evidence="11" id="KW-1185">Reference proteome</keyword>
<name>A0A852U5E3_9ACTN</name>
<dbReference type="GO" id="GO:0016301">
    <property type="term" value="F:kinase activity"/>
    <property type="evidence" value="ECO:0007669"/>
    <property type="project" value="UniProtKB-KW"/>
</dbReference>
<dbReference type="GO" id="GO:0005524">
    <property type="term" value="F:ATP binding"/>
    <property type="evidence" value="ECO:0007669"/>
    <property type="project" value="UniProtKB-KW"/>
</dbReference>
<keyword evidence="8" id="KW-0289">Folate biosynthesis</keyword>
<organism evidence="10 11">
    <name type="scientific">Spinactinospora alkalitolerans</name>
    <dbReference type="NCBI Taxonomy" id="687207"/>
    <lineage>
        <taxon>Bacteria</taxon>
        <taxon>Bacillati</taxon>
        <taxon>Actinomycetota</taxon>
        <taxon>Actinomycetes</taxon>
        <taxon>Streptosporangiales</taxon>
        <taxon>Nocardiopsidaceae</taxon>
        <taxon>Spinactinospora</taxon>
    </lineage>
</organism>